<dbReference type="SUPFAM" id="SSF54292">
    <property type="entry name" value="2Fe-2S ferredoxin-like"/>
    <property type="match status" value="1"/>
</dbReference>
<gene>
    <name evidence="3" type="primary">ycbX</name>
    <name evidence="3" type="ORF">GCM10007931_05740</name>
</gene>
<dbReference type="SUPFAM" id="SSF50800">
    <property type="entry name" value="PK beta-barrel domain-like"/>
    <property type="match status" value="1"/>
</dbReference>
<dbReference type="Pfam" id="PF03473">
    <property type="entry name" value="MOSC"/>
    <property type="match status" value="1"/>
</dbReference>
<dbReference type="InterPro" id="IPR005302">
    <property type="entry name" value="MoCF_Sase_C"/>
</dbReference>
<dbReference type="SUPFAM" id="SSF141673">
    <property type="entry name" value="MOSC N-terminal domain-like"/>
    <property type="match status" value="1"/>
</dbReference>
<dbReference type="InterPro" id="IPR011037">
    <property type="entry name" value="Pyrv_Knase-like_insert_dom_sf"/>
</dbReference>
<dbReference type="Pfam" id="PF00111">
    <property type="entry name" value="Fer2"/>
    <property type="match status" value="1"/>
</dbReference>
<dbReference type="PANTHER" id="PTHR14237:SF19">
    <property type="entry name" value="MITOCHONDRIAL AMIDOXIME REDUCING COMPONENT 1"/>
    <property type="match status" value="1"/>
</dbReference>
<dbReference type="PROSITE" id="PS00197">
    <property type="entry name" value="2FE2S_FER_1"/>
    <property type="match status" value="1"/>
</dbReference>
<dbReference type="EMBL" id="BSPV01000003">
    <property type="protein sequence ID" value="GLT13600.1"/>
    <property type="molecule type" value="Genomic_DNA"/>
</dbReference>
<protein>
    <submittedName>
        <fullName evidence="3">(2Fe-2S)-binding protein</fullName>
    </submittedName>
</protein>
<dbReference type="Proteomes" id="UP001157156">
    <property type="component" value="Unassembled WGS sequence"/>
</dbReference>
<dbReference type="Gene3D" id="3.10.20.30">
    <property type="match status" value="1"/>
</dbReference>
<evidence type="ECO:0000259" key="1">
    <source>
        <dbReference type="PROSITE" id="PS51085"/>
    </source>
</evidence>
<dbReference type="InterPro" id="IPR001041">
    <property type="entry name" value="2Fe-2S_ferredoxin-type"/>
</dbReference>
<evidence type="ECO:0000313" key="4">
    <source>
        <dbReference type="Proteomes" id="UP001157156"/>
    </source>
</evidence>
<dbReference type="PANTHER" id="PTHR14237">
    <property type="entry name" value="MOLYBDOPTERIN COFACTOR SULFURASE MOSC"/>
    <property type="match status" value="1"/>
</dbReference>
<dbReference type="PROSITE" id="PS51085">
    <property type="entry name" value="2FE2S_FER_2"/>
    <property type="match status" value="1"/>
</dbReference>
<dbReference type="PROSITE" id="PS51340">
    <property type="entry name" value="MOSC"/>
    <property type="match status" value="1"/>
</dbReference>
<dbReference type="InterPro" id="IPR012675">
    <property type="entry name" value="Beta-grasp_dom_sf"/>
</dbReference>
<dbReference type="CDD" id="cd00207">
    <property type="entry name" value="fer2"/>
    <property type="match status" value="1"/>
</dbReference>
<organism evidence="3 4">
    <name type="scientific">Vibrio algivorus</name>
    <dbReference type="NCBI Taxonomy" id="1667024"/>
    <lineage>
        <taxon>Bacteria</taxon>
        <taxon>Pseudomonadati</taxon>
        <taxon>Pseudomonadota</taxon>
        <taxon>Gammaproteobacteria</taxon>
        <taxon>Vibrionales</taxon>
        <taxon>Vibrionaceae</taxon>
        <taxon>Vibrio</taxon>
    </lineage>
</organism>
<proteinExistence type="predicted"/>
<sequence length="397" mass="44141">MSQSECRQSELEKKLAKIEATLGLEPMQDAILDTINVYPVKSITGVELSSAWVEKQGLSFDRRFMVADSTGRMVTAREHHQMVRIKAALHPCGLVLTYPEAKEPLVLRFDEFDMAEVECTVWSDTFSSYSTHEKANQWFSFIIGKPVQLLFTGEQSNRQREKIQTNVSFADGYPLLLISQASLDELNERGPVQHSMAQFRPNIVVSDTEAFAEDGWKRIRIGEVEFEIVKPCMRCVLTTVNPKTAMRSEKNEPLNTLSKFRADEAGGIFFGQNVVAKNEGMIRAGDVVEVLETKQKEFYVDTSQDAVEVEPVKKVTISIDGNLFEGDNQSTLLEQAEKAGVPVANSCRSGFCGSCKMTLESGKVDQPDMPALFPGEIDEGKVLACCCVPKSDVELVS</sequence>
<evidence type="ECO:0000259" key="2">
    <source>
        <dbReference type="PROSITE" id="PS51340"/>
    </source>
</evidence>
<name>A0ABQ6EKM2_9VIBR</name>
<keyword evidence="4" id="KW-1185">Reference proteome</keyword>
<reference evidence="4" key="1">
    <citation type="journal article" date="2019" name="Int. J. Syst. Evol. Microbiol.">
        <title>The Global Catalogue of Microorganisms (GCM) 10K type strain sequencing project: providing services to taxonomists for standard genome sequencing and annotation.</title>
        <authorList>
            <consortium name="The Broad Institute Genomics Platform"/>
            <consortium name="The Broad Institute Genome Sequencing Center for Infectious Disease"/>
            <person name="Wu L."/>
            <person name="Ma J."/>
        </authorList>
    </citation>
    <scope>NUCLEOTIDE SEQUENCE [LARGE SCALE GENOMIC DNA]</scope>
    <source>
        <strain evidence="4">NBRC 111146</strain>
    </source>
</reference>
<dbReference type="InterPro" id="IPR036010">
    <property type="entry name" value="2Fe-2S_ferredoxin-like_sf"/>
</dbReference>
<feature type="domain" description="MOSC" evidence="2">
    <location>
        <begin position="147"/>
        <end position="291"/>
    </location>
</feature>
<dbReference type="InterPro" id="IPR006058">
    <property type="entry name" value="2Fe2S_fd_BS"/>
</dbReference>
<dbReference type="InterPro" id="IPR005303">
    <property type="entry name" value="MOCOS_middle"/>
</dbReference>
<feature type="domain" description="2Fe-2S ferredoxin-type" evidence="1">
    <location>
        <begin position="313"/>
        <end position="397"/>
    </location>
</feature>
<dbReference type="Pfam" id="PF03476">
    <property type="entry name" value="MOSC_N"/>
    <property type="match status" value="1"/>
</dbReference>
<comment type="caution">
    <text evidence="3">The sequence shown here is derived from an EMBL/GenBank/DDBJ whole genome shotgun (WGS) entry which is preliminary data.</text>
</comment>
<accession>A0ABQ6EKM2</accession>
<dbReference type="Gene3D" id="2.40.33.20">
    <property type="entry name" value="PK beta-barrel domain-like"/>
    <property type="match status" value="1"/>
</dbReference>
<evidence type="ECO:0000313" key="3">
    <source>
        <dbReference type="EMBL" id="GLT13600.1"/>
    </source>
</evidence>